<organism evidence="1 2">
    <name type="scientific">Allacma fusca</name>
    <dbReference type="NCBI Taxonomy" id="39272"/>
    <lineage>
        <taxon>Eukaryota</taxon>
        <taxon>Metazoa</taxon>
        <taxon>Ecdysozoa</taxon>
        <taxon>Arthropoda</taxon>
        <taxon>Hexapoda</taxon>
        <taxon>Collembola</taxon>
        <taxon>Symphypleona</taxon>
        <taxon>Sminthuridae</taxon>
        <taxon>Allacma</taxon>
    </lineage>
</organism>
<dbReference type="EMBL" id="CAJVCH010087981">
    <property type="protein sequence ID" value="CAG7722299.1"/>
    <property type="molecule type" value="Genomic_DNA"/>
</dbReference>
<keyword evidence="2" id="KW-1185">Reference proteome</keyword>
<protein>
    <submittedName>
        <fullName evidence="1">Uncharacterized protein</fullName>
    </submittedName>
</protein>
<name>A0A8J2NVV9_9HEXA</name>
<sequence length="99" mass="11047">MESPIAISGPCHQLLAKSAWKFDSFPKFCQYCKVPEVRYETSTITCYSDLGGGSITIFVTIFLNCSGSKNRSYYCELLIVTWITDEGKFTGISFSNSLC</sequence>
<accession>A0A8J2NVV9</accession>
<gene>
    <name evidence="1" type="ORF">AFUS01_LOCUS11442</name>
</gene>
<proteinExistence type="predicted"/>
<evidence type="ECO:0000313" key="2">
    <source>
        <dbReference type="Proteomes" id="UP000708208"/>
    </source>
</evidence>
<reference evidence="1" key="1">
    <citation type="submission" date="2021-06" db="EMBL/GenBank/DDBJ databases">
        <authorList>
            <person name="Hodson N. C."/>
            <person name="Mongue J. A."/>
            <person name="Jaron S. K."/>
        </authorList>
    </citation>
    <scope>NUCLEOTIDE SEQUENCE</scope>
</reference>
<dbReference type="AlphaFoldDB" id="A0A8J2NVV9"/>
<comment type="caution">
    <text evidence="1">The sequence shown here is derived from an EMBL/GenBank/DDBJ whole genome shotgun (WGS) entry which is preliminary data.</text>
</comment>
<evidence type="ECO:0000313" key="1">
    <source>
        <dbReference type="EMBL" id="CAG7722299.1"/>
    </source>
</evidence>
<dbReference type="Proteomes" id="UP000708208">
    <property type="component" value="Unassembled WGS sequence"/>
</dbReference>